<evidence type="ECO:0000313" key="2">
    <source>
        <dbReference type="EMBL" id="KZV94310.1"/>
    </source>
</evidence>
<sequence>MVSVLDVPREDPGAQLKLSNRYSALLETSCTGHALFHPRESKKDGNIGDVGYIEKGYFTKLFNVFDKPSEYSALPIFPDDSIAVDHLDNTDVMKSSRATTLELNLAGDTGSTALSLPLTFPPAAVNVSVKNAECGSAFICHLEVTRASGWVGGVVYGRDMNASGNVTIGTSAGVNVGASSIAHEVQHTRGPPDWKVDAENPPLYTTVIAFIVVRRNPRLFKSPPPPINTPAHRLRGGASGLLQAFRVGPAPSESPVSAESEEQYESTLNALIDKSFDDHPEAEFICGDWSIVSDYIAAHGVCPDRNTFKCRVEKQTLPDGTVVFVATEAIPPGTGDAEPTAPAQEDEDRLDSHSSLMSLQPQARISALRIDWPDDPAHWQEPTSDIASESPRSKSTERVVAAPSTGTITPVAPTEQRQGTPPPPASATASFYSVPDHVDASFASAPATPAEKETPSRRVSFAPAGDAQPSDIEIYGSADDSWIPLDYPLHAILQVVDEPATSETTSRHDNSENEQSSSRSGATTSPPLTHGEQGRRSGLPIERSSSRSGATTRPSRTQGEQPRGSGLPIEGLGWWQSQGAHHSSRHIGTSKIITRTSSQTVQRQSTSRSVTVRRQTLELKKRANERRTADERVVT</sequence>
<proteinExistence type="predicted"/>
<accession>A0A165J488</accession>
<name>A0A165J488_EXIGL</name>
<feature type="region of interest" description="Disordered" evidence="1">
    <location>
        <begin position="330"/>
        <end position="354"/>
    </location>
</feature>
<dbReference type="InParanoid" id="A0A165J488"/>
<reference evidence="2 3" key="1">
    <citation type="journal article" date="2016" name="Mol. Biol. Evol.">
        <title>Comparative Genomics of Early-Diverging Mushroom-Forming Fungi Provides Insights into the Origins of Lignocellulose Decay Capabilities.</title>
        <authorList>
            <person name="Nagy L.G."/>
            <person name="Riley R."/>
            <person name="Tritt A."/>
            <person name="Adam C."/>
            <person name="Daum C."/>
            <person name="Floudas D."/>
            <person name="Sun H."/>
            <person name="Yadav J.S."/>
            <person name="Pangilinan J."/>
            <person name="Larsson K.H."/>
            <person name="Matsuura K."/>
            <person name="Barry K."/>
            <person name="Labutti K."/>
            <person name="Kuo R."/>
            <person name="Ohm R.A."/>
            <person name="Bhattacharya S.S."/>
            <person name="Shirouzu T."/>
            <person name="Yoshinaga Y."/>
            <person name="Martin F.M."/>
            <person name="Grigoriev I.V."/>
            <person name="Hibbett D.S."/>
        </authorList>
    </citation>
    <scope>NUCLEOTIDE SEQUENCE [LARGE SCALE GENOMIC DNA]</scope>
    <source>
        <strain evidence="2 3">HHB12029</strain>
    </source>
</reference>
<feature type="compositionally biased region" description="Polar residues" evidence="1">
    <location>
        <begin position="513"/>
        <end position="527"/>
    </location>
</feature>
<organism evidence="2 3">
    <name type="scientific">Exidia glandulosa HHB12029</name>
    <dbReference type="NCBI Taxonomy" id="1314781"/>
    <lineage>
        <taxon>Eukaryota</taxon>
        <taxon>Fungi</taxon>
        <taxon>Dikarya</taxon>
        <taxon>Basidiomycota</taxon>
        <taxon>Agaricomycotina</taxon>
        <taxon>Agaricomycetes</taxon>
        <taxon>Auriculariales</taxon>
        <taxon>Exidiaceae</taxon>
        <taxon>Exidia</taxon>
    </lineage>
</organism>
<evidence type="ECO:0000313" key="3">
    <source>
        <dbReference type="Proteomes" id="UP000077266"/>
    </source>
</evidence>
<feature type="region of interest" description="Disordered" evidence="1">
    <location>
        <begin position="374"/>
        <end position="431"/>
    </location>
</feature>
<evidence type="ECO:0000256" key="1">
    <source>
        <dbReference type="SAM" id="MobiDB-lite"/>
    </source>
</evidence>
<gene>
    <name evidence="2" type="ORF">EXIGLDRAFT_748701</name>
</gene>
<dbReference type="AlphaFoldDB" id="A0A165J488"/>
<keyword evidence="3" id="KW-1185">Reference proteome</keyword>
<dbReference type="EMBL" id="KV425975">
    <property type="protein sequence ID" value="KZV94310.1"/>
    <property type="molecule type" value="Genomic_DNA"/>
</dbReference>
<protein>
    <submittedName>
        <fullName evidence="2">Uncharacterized protein</fullName>
    </submittedName>
</protein>
<feature type="region of interest" description="Disordered" evidence="1">
    <location>
        <begin position="446"/>
        <end position="473"/>
    </location>
</feature>
<dbReference type="Proteomes" id="UP000077266">
    <property type="component" value="Unassembled WGS sequence"/>
</dbReference>
<dbReference type="OrthoDB" id="3222453at2759"/>
<feature type="compositionally biased region" description="Polar residues" evidence="1">
    <location>
        <begin position="546"/>
        <end position="560"/>
    </location>
</feature>
<feature type="region of interest" description="Disordered" evidence="1">
    <location>
        <begin position="499"/>
        <end position="590"/>
    </location>
</feature>